<dbReference type="InterPro" id="IPR021457">
    <property type="entry name" value="DUF3108"/>
</dbReference>
<protein>
    <recommendedName>
        <fullName evidence="2">DUF3108 domain-containing protein</fullName>
    </recommendedName>
</protein>
<reference evidence="1" key="1">
    <citation type="submission" date="2018-05" db="EMBL/GenBank/DDBJ databases">
        <authorList>
            <person name="Lanie J.A."/>
            <person name="Ng W.-L."/>
            <person name="Kazmierczak K.M."/>
            <person name="Andrzejewski T.M."/>
            <person name="Davidsen T.M."/>
            <person name="Wayne K.J."/>
            <person name="Tettelin H."/>
            <person name="Glass J.I."/>
            <person name="Rusch D."/>
            <person name="Podicherti R."/>
            <person name="Tsui H.-C.T."/>
            <person name="Winkler M.E."/>
        </authorList>
    </citation>
    <scope>NUCLEOTIDE SEQUENCE</scope>
</reference>
<dbReference type="AlphaFoldDB" id="A0A382B848"/>
<evidence type="ECO:0000313" key="1">
    <source>
        <dbReference type="EMBL" id="SVB09407.1"/>
    </source>
</evidence>
<sequence>MPGQSAWPFQIGERLTYNVSFTGITAGQASLEVVNDTVVNNYHQLHIRFNARTTFPVSSIYTINDQVDTWLDSKYLYTKKLTKKIREGNYKNNSHTIIDYDQSIAITNGDTVIIDQFLRDSYSLFYFLRTIPLIIGETIDFTAFDGKKITPFQVITKTKETINTMAGTFPCLVVKPFREGTTLLKNKGDMMIWFSDDKIRLPIQIRIKLKYGSMLLKLKDINL</sequence>
<organism evidence="1">
    <name type="scientific">marine metagenome</name>
    <dbReference type="NCBI Taxonomy" id="408172"/>
    <lineage>
        <taxon>unclassified sequences</taxon>
        <taxon>metagenomes</taxon>
        <taxon>ecological metagenomes</taxon>
    </lineage>
</organism>
<accession>A0A382B848</accession>
<evidence type="ECO:0008006" key="2">
    <source>
        <dbReference type="Google" id="ProtNLM"/>
    </source>
</evidence>
<name>A0A382B848_9ZZZZ</name>
<dbReference type="Pfam" id="PF11306">
    <property type="entry name" value="DUF3108"/>
    <property type="match status" value="1"/>
</dbReference>
<dbReference type="EMBL" id="UINC01028432">
    <property type="protein sequence ID" value="SVB09407.1"/>
    <property type="molecule type" value="Genomic_DNA"/>
</dbReference>
<gene>
    <name evidence="1" type="ORF">METZ01_LOCUS162261</name>
</gene>
<proteinExistence type="predicted"/>